<dbReference type="SMART" id="SM00448">
    <property type="entry name" value="REC"/>
    <property type="match status" value="1"/>
</dbReference>
<dbReference type="Pfam" id="PF00072">
    <property type="entry name" value="Response_reg"/>
    <property type="match status" value="1"/>
</dbReference>
<evidence type="ECO:0000256" key="1">
    <source>
        <dbReference type="ARBA" id="ARBA00022553"/>
    </source>
</evidence>
<evidence type="ECO:0000259" key="3">
    <source>
        <dbReference type="PROSITE" id="PS50110"/>
    </source>
</evidence>
<proteinExistence type="predicted"/>
<feature type="modified residue" description="4-aspartylphosphate" evidence="2">
    <location>
        <position position="76"/>
    </location>
</feature>
<organism evidence="4 5">
    <name type="scientific">Paracoccus haeundaensis</name>
    <dbReference type="NCBI Taxonomy" id="225362"/>
    <lineage>
        <taxon>Bacteria</taxon>
        <taxon>Pseudomonadati</taxon>
        <taxon>Pseudomonadota</taxon>
        <taxon>Alphaproteobacteria</taxon>
        <taxon>Rhodobacterales</taxon>
        <taxon>Paracoccaceae</taxon>
        <taxon>Paracoccus</taxon>
    </lineage>
</organism>
<dbReference type="SUPFAM" id="SSF52172">
    <property type="entry name" value="CheY-like"/>
    <property type="match status" value="1"/>
</dbReference>
<sequence>MFSPPQPKDARLPHNATPVDAAHCPCILIVEDEPIIAIDLRIIFQDNGYDVLGPATSVDMALQLLNNARPDLAVLDVNLRGQSVVPVAERLRSLQIPFFLSSSYETAQLQTVTVLANVENVRKPFEERRLLAVARRALGST</sequence>
<keyword evidence="1 2" id="KW-0597">Phosphoprotein</keyword>
<dbReference type="InterPro" id="IPR050595">
    <property type="entry name" value="Bact_response_regulator"/>
</dbReference>
<reference evidence="4 5" key="1">
    <citation type="submission" date="2019-06" db="EMBL/GenBank/DDBJ databases">
        <authorList>
            <person name="Li J."/>
        </authorList>
    </citation>
    <scope>NUCLEOTIDE SEQUENCE [LARGE SCALE GENOMIC DNA]</scope>
    <source>
        <strain evidence="4 5">CGMCC 1.8012</strain>
    </source>
</reference>
<dbReference type="EMBL" id="VDDC01000049">
    <property type="protein sequence ID" value="TNH37799.1"/>
    <property type="molecule type" value="Genomic_DNA"/>
</dbReference>
<dbReference type="InterPro" id="IPR001789">
    <property type="entry name" value="Sig_transdc_resp-reg_receiver"/>
</dbReference>
<evidence type="ECO:0000313" key="5">
    <source>
        <dbReference type="Proteomes" id="UP000304880"/>
    </source>
</evidence>
<dbReference type="Proteomes" id="UP000304880">
    <property type="component" value="Unassembled WGS sequence"/>
</dbReference>
<gene>
    <name evidence="4" type="ORF">FHD67_18315</name>
</gene>
<accession>A0A5C4R1K0</accession>
<evidence type="ECO:0000313" key="4">
    <source>
        <dbReference type="EMBL" id="TNH37799.1"/>
    </source>
</evidence>
<comment type="caution">
    <text evidence="4">The sequence shown here is derived from an EMBL/GenBank/DDBJ whole genome shotgun (WGS) entry which is preliminary data.</text>
</comment>
<keyword evidence="5" id="KW-1185">Reference proteome</keyword>
<feature type="domain" description="Response regulatory" evidence="3">
    <location>
        <begin position="26"/>
        <end position="138"/>
    </location>
</feature>
<dbReference type="PROSITE" id="PS50110">
    <property type="entry name" value="RESPONSE_REGULATORY"/>
    <property type="match status" value="1"/>
</dbReference>
<protein>
    <submittedName>
        <fullName evidence="4">Response regulator</fullName>
    </submittedName>
</protein>
<dbReference type="GO" id="GO:0000160">
    <property type="term" value="P:phosphorelay signal transduction system"/>
    <property type="evidence" value="ECO:0007669"/>
    <property type="project" value="InterPro"/>
</dbReference>
<dbReference type="InterPro" id="IPR011006">
    <property type="entry name" value="CheY-like_superfamily"/>
</dbReference>
<dbReference type="Gene3D" id="3.40.50.2300">
    <property type="match status" value="1"/>
</dbReference>
<name>A0A5C4R1K0_9RHOB</name>
<dbReference type="AlphaFoldDB" id="A0A5C4R1K0"/>
<evidence type="ECO:0000256" key="2">
    <source>
        <dbReference type="PROSITE-ProRule" id="PRU00169"/>
    </source>
</evidence>
<dbReference type="PANTHER" id="PTHR44591">
    <property type="entry name" value="STRESS RESPONSE REGULATOR PROTEIN 1"/>
    <property type="match status" value="1"/>
</dbReference>
<dbReference type="PANTHER" id="PTHR44591:SF3">
    <property type="entry name" value="RESPONSE REGULATORY DOMAIN-CONTAINING PROTEIN"/>
    <property type="match status" value="1"/>
</dbReference>